<dbReference type="Gene3D" id="3.20.20.70">
    <property type="entry name" value="Aldolase class I"/>
    <property type="match status" value="1"/>
</dbReference>
<dbReference type="PANTHER" id="PTHR12128:SF66">
    <property type="entry name" value="4-HYDROXY-2-OXOGLUTARATE ALDOLASE, MITOCHONDRIAL"/>
    <property type="match status" value="1"/>
</dbReference>
<sequence>MTSVSSTPPPPGLYVPAVLFFHAESEDIDWDSYAKHIRRLAEGGVTGILIQGSNGEAQHLSHEERAKTIAFARETLDSAGFQNVVVIAGTGAQSARETKQLCKDAKEAGAGWVLVLTPSTWAPAMGVDKILAFHRDVASASPLPYMIYNFPVVTAGIDLDSDVVSALAPHPNIVGTKLSCGNIGKILRLSAEYDYRSEFATFAGKSDVFLHTLLSGGAGVIGALVNVVPKVHSKVYQLFLEYQKDPVRNAGKLNEAFDLQKEISAADWAVSKIGGVGGVKSIVAREFAYGNDTVRGPLLSVSLNSLVESNVNTKEGKWWKAVQKVIEIEKSL</sequence>
<feature type="binding site" evidence="4">
    <location>
        <position position="221"/>
    </location>
    <ligand>
        <name>pyruvate</name>
        <dbReference type="ChEBI" id="CHEBI:15361"/>
    </ligand>
</feature>
<evidence type="ECO:0008006" key="7">
    <source>
        <dbReference type="Google" id="ProtNLM"/>
    </source>
</evidence>
<proteinExistence type="inferred from homology"/>
<dbReference type="InterPro" id="IPR002220">
    <property type="entry name" value="DapA-like"/>
</dbReference>
<dbReference type="Pfam" id="PF00701">
    <property type="entry name" value="DHDPS"/>
    <property type="match status" value="1"/>
</dbReference>
<evidence type="ECO:0000313" key="5">
    <source>
        <dbReference type="EMBL" id="KAF5392265.1"/>
    </source>
</evidence>
<dbReference type="AlphaFoldDB" id="A0A8H5I004"/>
<dbReference type="Proteomes" id="UP000518752">
    <property type="component" value="Unassembled WGS sequence"/>
</dbReference>
<accession>A0A8H5I004</accession>
<dbReference type="CDD" id="cd00408">
    <property type="entry name" value="DHDPS-like"/>
    <property type="match status" value="1"/>
</dbReference>
<keyword evidence="6" id="KW-1185">Reference proteome</keyword>
<evidence type="ECO:0000313" key="6">
    <source>
        <dbReference type="Proteomes" id="UP000518752"/>
    </source>
</evidence>
<feature type="active site" description="Schiff-base intermediate with substrate" evidence="3">
    <location>
        <position position="177"/>
    </location>
</feature>
<dbReference type="EMBL" id="JAACJN010000006">
    <property type="protein sequence ID" value="KAF5392265.1"/>
    <property type="molecule type" value="Genomic_DNA"/>
</dbReference>
<comment type="caution">
    <text evidence="5">The sequence shown here is derived from an EMBL/GenBank/DDBJ whole genome shotgun (WGS) entry which is preliminary data.</text>
</comment>
<dbReference type="GO" id="GO:0008840">
    <property type="term" value="F:4-hydroxy-tetrahydrodipicolinate synthase activity"/>
    <property type="evidence" value="ECO:0007669"/>
    <property type="project" value="TreeGrafter"/>
</dbReference>
<dbReference type="PANTHER" id="PTHR12128">
    <property type="entry name" value="DIHYDRODIPICOLINATE SYNTHASE"/>
    <property type="match status" value="1"/>
</dbReference>
<dbReference type="InterPro" id="IPR013785">
    <property type="entry name" value="Aldolase_TIM"/>
</dbReference>
<evidence type="ECO:0000256" key="4">
    <source>
        <dbReference type="PIRSR" id="PIRSR001365-2"/>
    </source>
</evidence>
<gene>
    <name evidence="5" type="ORF">D9757_001571</name>
</gene>
<dbReference type="SMART" id="SM01130">
    <property type="entry name" value="DHDPS"/>
    <property type="match status" value="1"/>
</dbReference>
<name>A0A8H5I004_9AGAR</name>
<dbReference type="OrthoDB" id="191315at2759"/>
<evidence type="ECO:0000256" key="2">
    <source>
        <dbReference type="PIRNR" id="PIRNR001365"/>
    </source>
</evidence>
<reference evidence="5 6" key="1">
    <citation type="journal article" date="2020" name="ISME J.">
        <title>Uncovering the hidden diversity of litter-decomposition mechanisms in mushroom-forming fungi.</title>
        <authorList>
            <person name="Floudas D."/>
            <person name="Bentzer J."/>
            <person name="Ahren D."/>
            <person name="Johansson T."/>
            <person name="Persson P."/>
            <person name="Tunlid A."/>
        </authorList>
    </citation>
    <scope>NUCLEOTIDE SEQUENCE [LARGE SCALE GENOMIC DNA]</scope>
    <source>
        <strain evidence="5 6">CBS 406.79</strain>
    </source>
</reference>
<dbReference type="SUPFAM" id="SSF51569">
    <property type="entry name" value="Aldolase"/>
    <property type="match status" value="1"/>
</dbReference>
<organism evidence="5 6">
    <name type="scientific">Collybiopsis confluens</name>
    <dbReference type="NCBI Taxonomy" id="2823264"/>
    <lineage>
        <taxon>Eukaryota</taxon>
        <taxon>Fungi</taxon>
        <taxon>Dikarya</taxon>
        <taxon>Basidiomycota</taxon>
        <taxon>Agaricomycotina</taxon>
        <taxon>Agaricomycetes</taxon>
        <taxon>Agaricomycetidae</taxon>
        <taxon>Agaricales</taxon>
        <taxon>Marasmiineae</taxon>
        <taxon>Omphalotaceae</taxon>
        <taxon>Collybiopsis</taxon>
    </lineage>
</organism>
<comment type="similarity">
    <text evidence="2">Belongs to the DapA family.</text>
</comment>
<evidence type="ECO:0000256" key="3">
    <source>
        <dbReference type="PIRSR" id="PIRSR001365-1"/>
    </source>
</evidence>
<dbReference type="PIRSF" id="PIRSF001365">
    <property type="entry name" value="DHDPS"/>
    <property type="match status" value="1"/>
</dbReference>
<protein>
    <recommendedName>
        <fullName evidence="7">Aldolase</fullName>
    </recommendedName>
</protein>
<feature type="active site" description="Proton donor/acceptor" evidence="3">
    <location>
        <position position="148"/>
    </location>
</feature>
<keyword evidence="1 2" id="KW-0456">Lyase</keyword>
<dbReference type="PRINTS" id="PR00146">
    <property type="entry name" value="DHPICSNTHASE"/>
</dbReference>
<evidence type="ECO:0000256" key="1">
    <source>
        <dbReference type="ARBA" id="ARBA00023239"/>
    </source>
</evidence>